<protein>
    <recommendedName>
        <fullName evidence="4">GDSL esterase/lipase</fullName>
    </recommendedName>
</protein>
<dbReference type="InterPro" id="IPR035669">
    <property type="entry name" value="SGNH_plant_lipase-like"/>
</dbReference>
<evidence type="ECO:0000313" key="2">
    <source>
        <dbReference type="EMBL" id="KAK2654982.1"/>
    </source>
</evidence>
<dbReference type="InterPro" id="IPR036514">
    <property type="entry name" value="SGNH_hydro_sf"/>
</dbReference>
<accession>A0AAD9X918</accession>
<dbReference type="PANTHER" id="PTHR45642:SF103">
    <property type="entry name" value="ZINC FINGER PROTEIN"/>
    <property type="match status" value="1"/>
</dbReference>
<gene>
    <name evidence="2" type="ORF">Ddye_008034</name>
</gene>
<name>A0AAD9X918_9ROSI</name>
<dbReference type="CDD" id="cd01837">
    <property type="entry name" value="SGNH_plant_lipase_like"/>
    <property type="match status" value="1"/>
</dbReference>
<sequence length="329" mass="35845">MFVPALIIFGDSIVDVGNNNNLNTVIKANFPPYGRDFVTHRPTGRFCNGKLATDFTAEFIGFTSCPPAYLTQEAKGERILTGVNFATAASGLYDGTAQLYSAISLTQQLNSYRECQNKVVSMVGREMANNIFTGAIHLLSAGSSDFIQNYYISPLLNRVYSPDRFSDTLMNSYSSFVQNLYQLGVRKLGMTSLPPTGCLPAVVTLFGGGSNQCVARLNQDAISFNNKLNSASQSLVNKLPGLKLVVFNIYKPLLDIITTPGKSGNGSLSQERPVVRLALWRPRFYAMPGPLGTCSNATQYVFWDGFHPSEAANRVLAGVLLEKGFDLIS</sequence>
<proteinExistence type="inferred from homology"/>
<organism evidence="2 3">
    <name type="scientific">Dipteronia dyeriana</name>
    <dbReference type="NCBI Taxonomy" id="168575"/>
    <lineage>
        <taxon>Eukaryota</taxon>
        <taxon>Viridiplantae</taxon>
        <taxon>Streptophyta</taxon>
        <taxon>Embryophyta</taxon>
        <taxon>Tracheophyta</taxon>
        <taxon>Spermatophyta</taxon>
        <taxon>Magnoliopsida</taxon>
        <taxon>eudicotyledons</taxon>
        <taxon>Gunneridae</taxon>
        <taxon>Pentapetalae</taxon>
        <taxon>rosids</taxon>
        <taxon>malvids</taxon>
        <taxon>Sapindales</taxon>
        <taxon>Sapindaceae</taxon>
        <taxon>Hippocastanoideae</taxon>
        <taxon>Acereae</taxon>
        <taxon>Dipteronia</taxon>
    </lineage>
</organism>
<dbReference type="InterPro" id="IPR050592">
    <property type="entry name" value="GDSL_lipolytic_enzyme"/>
</dbReference>
<comment type="similarity">
    <text evidence="1">Belongs to the 'GDSL' lipolytic enzyme family.</text>
</comment>
<dbReference type="GO" id="GO:0016788">
    <property type="term" value="F:hydrolase activity, acting on ester bonds"/>
    <property type="evidence" value="ECO:0007669"/>
    <property type="project" value="InterPro"/>
</dbReference>
<reference evidence="2" key="1">
    <citation type="journal article" date="2023" name="Plant J.">
        <title>Genome sequences and population genomics provide insights into the demographic history, inbreeding, and mutation load of two 'living fossil' tree species of Dipteronia.</title>
        <authorList>
            <person name="Feng Y."/>
            <person name="Comes H.P."/>
            <person name="Chen J."/>
            <person name="Zhu S."/>
            <person name="Lu R."/>
            <person name="Zhang X."/>
            <person name="Li P."/>
            <person name="Qiu J."/>
            <person name="Olsen K.M."/>
            <person name="Qiu Y."/>
        </authorList>
    </citation>
    <scope>NUCLEOTIDE SEQUENCE</scope>
    <source>
        <strain evidence="2">KIB01</strain>
    </source>
</reference>
<dbReference type="Proteomes" id="UP001280121">
    <property type="component" value="Unassembled WGS sequence"/>
</dbReference>
<dbReference type="Gene3D" id="3.40.50.1110">
    <property type="entry name" value="SGNH hydrolase"/>
    <property type="match status" value="1"/>
</dbReference>
<comment type="caution">
    <text evidence="2">The sequence shown here is derived from an EMBL/GenBank/DDBJ whole genome shotgun (WGS) entry which is preliminary data.</text>
</comment>
<dbReference type="InterPro" id="IPR001087">
    <property type="entry name" value="GDSL"/>
</dbReference>
<dbReference type="SUPFAM" id="SSF52266">
    <property type="entry name" value="SGNH hydrolase"/>
    <property type="match status" value="1"/>
</dbReference>
<evidence type="ECO:0008006" key="4">
    <source>
        <dbReference type="Google" id="ProtNLM"/>
    </source>
</evidence>
<keyword evidence="3" id="KW-1185">Reference proteome</keyword>
<evidence type="ECO:0000313" key="3">
    <source>
        <dbReference type="Proteomes" id="UP001280121"/>
    </source>
</evidence>
<dbReference type="AlphaFoldDB" id="A0AAD9X918"/>
<dbReference type="EMBL" id="JANJYI010000003">
    <property type="protein sequence ID" value="KAK2654982.1"/>
    <property type="molecule type" value="Genomic_DNA"/>
</dbReference>
<dbReference type="Pfam" id="PF00657">
    <property type="entry name" value="Lipase_GDSL"/>
    <property type="match status" value="1"/>
</dbReference>
<dbReference type="PANTHER" id="PTHR45642">
    <property type="entry name" value="GDSL ESTERASE/LIPASE EXL3"/>
    <property type="match status" value="1"/>
</dbReference>
<evidence type="ECO:0000256" key="1">
    <source>
        <dbReference type="ARBA" id="ARBA00008668"/>
    </source>
</evidence>